<dbReference type="PANTHER" id="PTHR43252">
    <property type="entry name" value="TRANSCRIPTIONAL REGULATOR YQJI"/>
    <property type="match status" value="1"/>
</dbReference>
<feature type="domain" description="Transcription regulator PadR N-terminal" evidence="1">
    <location>
        <begin position="15"/>
        <end position="88"/>
    </location>
</feature>
<dbReference type="EMBL" id="JACPNR010000001">
    <property type="protein sequence ID" value="MBI2677199.1"/>
    <property type="molecule type" value="Genomic_DNA"/>
</dbReference>
<sequence>MAVATRDRSTTDYAVLGMLTLRPMSGYDIRATIAESVAYFWTESYGQIYPTLKRLTKERLVTRRSERSGGRERHIYAITAEGREALAEWIVRPAQPRPPRNELLFKLFFARHVPPAEAAAQVERFRAEQERAVARFRAVEQELYDRHANNPDLAYWLITLRYGQLEAEALLRWSAEAGEILQELNAAAAPRGTRGEK</sequence>
<dbReference type="AlphaFoldDB" id="A0A932A7Z5"/>
<evidence type="ECO:0000259" key="1">
    <source>
        <dbReference type="Pfam" id="PF03551"/>
    </source>
</evidence>
<dbReference type="InterPro" id="IPR036388">
    <property type="entry name" value="WH-like_DNA-bd_sf"/>
</dbReference>
<dbReference type="Pfam" id="PF10400">
    <property type="entry name" value="Vir_act_alpha_C"/>
    <property type="match status" value="1"/>
</dbReference>
<dbReference type="InterPro" id="IPR036390">
    <property type="entry name" value="WH_DNA-bd_sf"/>
</dbReference>
<dbReference type="SUPFAM" id="SSF46785">
    <property type="entry name" value="Winged helix' DNA-binding domain"/>
    <property type="match status" value="1"/>
</dbReference>
<dbReference type="Proteomes" id="UP000779809">
    <property type="component" value="Unassembled WGS sequence"/>
</dbReference>
<dbReference type="PANTHER" id="PTHR43252:SF6">
    <property type="entry name" value="NEGATIVE TRANSCRIPTION REGULATOR PADR"/>
    <property type="match status" value="1"/>
</dbReference>
<dbReference type="InterPro" id="IPR018309">
    <property type="entry name" value="Tscrpt_reg_PadR_C"/>
</dbReference>
<dbReference type="Gene3D" id="1.10.10.10">
    <property type="entry name" value="Winged helix-like DNA-binding domain superfamily/Winged helix DNA-binding domain"/>
    <property type="match status" value="1"/>
</dbReference>
<evidence type="ECO:0000259" key="2">
    <source>
        <dbReference type="Pfam" id="PF10400"/>
    </source>
</evidence>
<feature type="domain" description="Transcription regulator PadR C-terminal" evidence="2">
    <location>
        <begin position="100"/>
        <end position="181"/>
    </location>
</feature>
<dbReference type="InterPro" id="IPR005149">
    <property type="entry name" value="Tscrpt_reg_PadR_N"/>
</dbReference>
<evidence type="ECO:0000313" key="3">
    <source>
        <dbReference type="EMBL" id="MBI2677199.1"/>
    </source>
</evidence>
<proteinExistence type="predicted"/>
<dbReference type="Pfam" id="PF03551">
    <property type="entry name" value="PadR"/>
    <property type="match status" value="1"/>
</dbReference>
<accession>A0A932A7Z5</accession>
<name>A0A932A7Z5_9BACT</name>
<reference evidence="3" key="1">
    <citation type="submission" date="2020-07" db="EMBL/GenBank/DDBJ databases">
        <title>Huge and variable diversity of episymbiotic CPR bacteria and DPANN archaea in groundwater ecosystems.</title>
        <authorList>
            <person name="He C.Y."/>
            <person name="Keren R."/>
            <person name="Whittaker M."/>
            <person name="Farag I.F."/>
            <person name="Doudna J."/>
            <person name="Cate J.H.D."/>
            <person name="Banfield J.F."/>
        </authorList>
    </citation>
    <scope>NUCLEOTIDE SEQUENCE</scope>
    <source>
        <strain evidence="3">NC_groundwater_580_Pr5_B-0.1um_64_19</strain>
    </source>
</reference>
<organism evidence="3 4">
    <name type="scientific">Candidatus Korobacter versatilis</name>
    <dbReference type="NCBI Taxonomy" id="658062"/>
    <lineage>
        <taxon>Bacteria</taxon>
        <taxon>Pseudomonadati</taxon>
        <taxon>Acidobacteriota</taxon>
        <taxon>Terriglobia</taxon>
        <taxon>Terriglobales</taxon>
        <taxon>Candidatus Korobacteraceae</taxon>
        <taxon>Candidatus Korobacter</taxon>
    </lineage>
</organism>
<gene>
    <name evidence="3" type="ORF">HYX28_00280</name>
</gene>
<dbReference type="Gene3D" id="6.10.140.190">
    <property type="match status" value="1"/>
</dbReference>
<protein>
    <submittedName>
        <fullName evidence="3">PadR family transcriptional regulator</fullName>
    </submittedName>
</protein>
<comment type="caution">
    <text evidence="3">The sequence shown here is derived from an EMBL/GenBank/DDBJ whole genome shotgun (WGS) entry which is preliminary data.</text>
</comment>
<evidence type="ECO:0000313" key="4">
    <source>
        <dbReference type="Proteomes" id="UP000779809"/>
    </source>
</evidence>